<protein>
    <submittedName>
        <fullName evidence="3">Tricarboxylic transport membrane protein</fullName>
    </submittedName>
</protein>
<feature type="transmembrane region" description="Helical" evidence="1">
    <location>
        <begin position="99"/>
        <end position="116"/>
    </location>
</feature>
<evidence type="ECO:0000313" key="4">
    <source>
        <dbReference type="Proteomes" id="UP000771797"/>
    </source>
</evidence>
<dbReference type="Pfam" id="PF07331">
    <property type="entry name" value="TctB"/>
    <property type="match status" value="1"/>
</dbReference>
<feature type="transmembrane region" description="Helical" evidence="1">
    <location>
        <begin position="76"/>
        <end position="93"/>
    </location>
</feature>
<dbReference type="RefSeq" id="WP_159661166.1">
    <property type="nucleotide sequence ID" value="NZ_AQPF01000028.1"/>
</dbReference>
<dbReference type="InterPro" id="IPR009936">
    <property type="entry name" value="DUF1468"/>
</dbReference>
<comment type="caution">
    <text evidence="3">The sequence shown here is derived from an EMBL/GenBank/DDBJ whole genome shotgun (WGS) entry which is preliminary data.</text>
</comment>
<keyword evidence="1" id="KW-1133">Transmembrane helix</keyword>
<feature type="domain" description="DUF1468" evidence="2">
    <location>
        <begin position="8"/>
        <end position="147"/>
    </location>
</feature>
<proteinExistence type="predicted"/>
<gene>
    <name evidence="3" type="ORF">A6D6_02950</name>
</gene>
<sequence>MFITKDRIGAFLFLVFSCAYGVYAWQIPLLPTEQGIAVSASTLPKIYAVVGVVVSLLALAGSFLQQVARPQGGSGALALGRTVLLLVLMVLYALMLDPFGFLLATELFLLAGYLLMGEYRPKVLFWASAPVVVVFWLIMTRLLGIYLAPGTLWS</sequence>
<keyword evidence="1" id="KW-0812">Transmembrane</keyword>
<organism evidence="3 4">
    <name type="scientific">Alcanivorax xiamenensis</name>
    <dbReference type="NCBI Taxonomy" id="1177156"/>
    <lineage>
        <taxon>Bacteria</taxon>
        <taxon>Pseudomonadati</taxon>
        <taxon>Pseudomonadota</taxon>
        <taxon>Gammaproteobacteria</taxon>
        <taxon>Oceanospirillales</taxon>
        <taxon>Alcanivoracaceae</taxon>
        <taxon>Alcanivorax</taxon>
    </lineage>
</organism>
<accession>A0ABQ6Y5V8</accession>
<evidence type="ECO:0000256" key="1">
    <source>
        <dbReference type="SAM" id="Phobius"/>
    </source>
</evidence>
<feature type="transmembrane region" description="Helical" evidence="1">
    <location>
        <begin position="48"/>
        <end position="64"/>
    </location>
</feature>
<name>A0ABQ6Y5V8_9GAMM</name>
<dbReference type="PROSITE" id="PS51257">
    <property type="entry name" value="PROKAR_LIPOPROTEIN"/>
    <property type="match status" value="1"/>
</dbReference>
<dbReference type="Proteomes" id="UP000771797">
    <property type="component" value="Unassembled WGS sequence"/>
</dbReference>
<evidence type="ECO:0000259" key="2">
    <source>
        <dbReference type="Pfam" id="PF07331"/>
    </source>
</evidence>
<keyword evidence="1" id="KW-0472">Membrane</keyword>
<reference evidence="3 4" key="1">
    <citation type="submission" date="2012-09" db="EMBL/GenBank/DDBJ databases">
        <title>Genome Sequence of alkane-degrading Bacterium Alcanivorax sp. 6-D-6.</title>
        <authorList>
            <person name="Lai Q."/>
            <person name="Shao Z."/>
        </authorList>
    </citation>
    <scope>NUCLEOTIDE SEQUENCE [LARGE SCALE GENOMIC DNA]</scope>
    <source>
        <strain evidence="3 4">6-D-6</strain>
    </source>
</reference>
<keyword evidence="4" id="KW-1185">Reference proteome</keyword>
<evidence type="ECO:0000313" key="3">
    <source>
        <dbReference type="EMBL" id="KAF0804584.1"/>
    </source>
</evidence>
<feature type="transmembrane region" description="Helical" evidence="1">
    <location>
        <begin position="123"/>
        <end position="148"/>
    </location>
</feature>
<dbReference type="EMBL" id="AQPF01000028">
    <property type="protein sequence ID" value="KAF0804584.1"/>
    <property type="molecule type" value="Genomic_DNA"/>
</dbReference>